<dbReference type="SMART" id="SM00347">
    <property type="entry name" value="HTH_MARR"/>
    <property type="match status" value="1"/>
</dbReference>
<dbReference type="GO" id="GO:0003700">
    <property type="term" value="F:DNA-binding transcription factor activity"/>
    <property type="evidence" value="ECO:0007669"/>
    <property type="project" value="InterPro"/>
</dbReference>
<dbReference type="PANTHER" id="PTHR42756">
    <property type="entry name" value="TRANSCRIPTIONAL REGULATOR, MARR"/>
    <property type="match status" value="1"/>
</dbReference>
<sequence>MVRKSSEDRLGILLWYRLSRFYQQSVKHSNHYLKEYGLSISQFDVLVQVGTFDRLSQQELADKLLVTKGNMTHLLSKMEQLGLIQRTQEWKTKFISLTEKGRELFEKVVPKQEEFQIGQFDALTKEERKQLHTLLKKLQMDMEE</sequence>
<gene>
    <name evidence="5" type="ORF">G8O30_01390</name>
</gene>
<dbReference type="Proteomes" id="UP000593626">
    <property type="component" value="Chromosome"/>
</dbReference>
<evidence type="ECO:0000313" key="6">
    <source>
        <dbReference type="Proteomes" id="UP000593626"/>
    </source>
</evidence>
<evidence type="ECO:0000256" key="2">
    <source>
        <dbReference type="ARBA" id="ARBA00023125"/>
    </source>
</evidence>
<dbReference type="GO" id="GO:0003677">
    <property type="term" value="F:DNA binding"/>
    <property type="evidence" value="ECO:0007669"/>
    <property type="project" value="UniProtKB-KW"/>
</dbReference>
<feature type="domain" description="HTH marR-type" evidence="4">
    <location>
        <begin position="11"/>
        <end position="140"/>
    </location>
</feature>
<dbReference type="AlphaFoldDB" id="A0A7S8C9E3"/>
<evidence type="ECO:0000256" key="3">
    <source>
        <dbReference type="ARBA" id="ARBA00023163"/>
    </source>
</evidence>
<accession>A0A7S8C9E3</accession>
<keyword evidence="3" id="KW-0804">Transcription</keyword>
<keyword evidence="6" id="KW-1185">Reference proteome</keyword>
<dbReference type="InterPro" id="IPR036390">
    <property type="entry name" value="WH_DNA-bd_sf"/>
</dbReference>
<name>A0A7S8C9E3_9BACI</name>
<dbReference type="PRINTS" id="PR00598">
    <property type="entry name" value="HTHMARR"/>
</dbReference>
<evidence type="ECO:0000259" key="4">
    <source>
        <dbReference type="PROSITE" id="PS50995"/>
    </source>
</evidence>
<dbReference type="InterPro" id="IPR000835">
    <property type="entry name" value="HTH_MarR-typ"/>
</dbReference>
<dbReference type="Pfam" id="PF01047">
    <property type="entry name" value="MarR"/>
    <property type="match status" value="1"/>
</dbReference>
<dbReference type="EMBL" id="CP049742">
    <property type="protein sequence ID" value="QPC45716.1"/>
    <property type="molecule type" value="Genomic_DNA"/>
</dbReference>
<dbReference type="InterPro" id="IPR036388">
    <property type="entry name" value="WH-like_DNA-bd_sf"/>
</dbReference>
<reference evidence="5 6" key="1">
    <citation type="submission" date="2019-07" db="EMBL/GenBank/DDBJ databases">
        <title>Genome sequence of 2 isolates from Red Sea Mangroves.</title>
        <authorList>
            <person name="Sefrji F."/>
            <person name="Michoud G."/>
            <person name="Merlino G."/>
            <person name="Daffonchio D."/>
        </authorList>
    </citation>
    <scope>NUCLEOTIDE SEQUENCE [LARGE SCALE GENOMIC DNA]</scope>
    <source>
        <strain evidence="5 6">R1DC41</strain>
    </source>
</reference>
<keyword evidence="1" id="KW-0805">Transcription regulation</keyword>
<protein>
    <submittedName>
        <fullName evidence="5">MarR family transcriptional regulator</fullName>
    </submittedName>
</protein>
<dbReference type="SUPFAM" id="SSF46785">
    <property type="entry name" value="Winged helix' DNA-binding domain"/>
    <property type="match status" value="1"/>
</dbReference>
<dbReference type="CDD" id="cd00090">
    <property type="entry name" value="HTH_ARSR"/>
    <property type="match status" value="1"/>
</dbReference>
<dbReference type="RefSeq" id="WP_239673235.1">
    <property type="nucleotide sequence ID" value="NZ_CP049742.1"/>
</dbReference>
<dbReference type="Gene3D" id="1.10.10.10">
    <property type="entry name" value="Winged helix-like DNA-binding domain superfamily/Winged helix DNA-binding domain"/>
    <property type="match status" value="1"/>
</dbReference>
<dbReference type="KEGG" id="mcui:G8O30_01390"/>
<proteinExistence type="predicted"/>
<organism evidence="5 6">
    <name type="scientific">Mangrovibacillus cuniculi</name>
    <dbReference type="NCBI Taxonomy" id="2593652"/>
    <lineage>
        <taxon>Bacteria</taxon>
        <taxon>Bacillati</taxon>
        <taxon>Bacillota</taxon>
        <taxon>Bacilli</taxon>
        <taxon>Bacillales</taxon>
        <taxon>Bacillaceae</taxon>
        <taxon>Mangrovibacillus</taxon>
    </lineage>
</organism>
<evidence type="ECO:0000313" key="5">
    <source>
        <dbReference type="EMBL" id="QPC45716.1"/>
    </source>
</evidence>
<dbReference type="InterPro" id="IPR011991">
    <property type="entry name" value="ArsR-like_HTH"/>
</dbReference>
<evidence type="ECO:0000256" key="1">
    <source>
        <dbReference type="ARBA" id="ARBA00023015"/>
    </source>
</evidence>
<keyword evidence="2" id="KW-0238">DNA-binding</keyword>
<dbReference type="PANTHER" id="PTHR42756:SF1">
    <property type="entry name" value="TRANSCRIPTIONAL REPRESSOR OF EMRAB OPERON"/>
    <property type="match status" value="1"/>
</dbReference>
<dbReference type="PROSITE" id="PS50995">
    <property type="entry name" value="HTH_MARR_2"/>
    <property type="match status" value="1"/>
</dbReference>